<dbReference type="AlphaFoldDB" id="A0A143HHD1"/>
<proteinExistence type="predicted"/>
<protein>
    <recommendedName>
        <fullName evidence="4">Stage II sporulation protein R</fullName>
    </recommendedName>
</protein>
<dbReference type="EMBL" id="CP014806">
    <property type="protein sequence ID" value="AMX00891.1"/>
    <property type="molecule type" value="Genomic_DNA"/>
</dbReference>
<evidence type="ECO:0008006" key="4">
    <source>
        <dbReference type="Google" id="ProtNLM"/>
    </source>
</evidence>
<evidence type="ECO:0000313" key="2">
    <source>
        <dbReference type="EMBL" id="AMX00891.1"/>
    </source>
</evidence>
<dbReference type="OrthoDB" id="9793324at2"/>
<reference evidence="2 3" key="1">
    <citation type="journal article" date="2016" name="Genome Announc.">
        <title>Whole-Genome Sequence of Rummeliibacillus stabekisii Strain PP9 Isolated from Antarctic Soil.</title>
        <authorList>
            <person name="da Mota F.F."/>
            <person name="Vollu R.E."/>
            <person name="Jurelevicius D."/>
            <person name="Seldin L."/>
        </authorList>
    </citation>
    <scope>NUCLEOTIDE SEQUENCE [LARGE SCALE GENOMIC DNA]</scope>
    <source>
        <strain evidence="2 3">PP9</strain>
    </source>
</reference>
<evidence type="ECO:0000256" key="1">
    <source>
        <dbReference type="SAM" id="Phobius"/>
    </source>
</evidence>
<dbReference type="Proteomes" id="UP000076021">
    <property type="component" value="Chromosome"/>
</dbReference>
<dbReference type="STRING" id="241244.ATY39_16800"/>
<keyword evidence="1" id="KW-0472">Membrane</keyword>
<organism evidence="2 3">
    <name type="scientific">Rummeliibacillus stabekisii</name>
    <dbReference type="NCBI Taxonomy" id="241244"/>
    <lineage>
        <taxon>Bacteria</taxon>
        <taxon>Bacillati</taxon>
        <taxon>Bacillota</taxon>
        <taxon>Bacilli</taxon>
        <taxon>Bacillales</taxon>
        <taxon>Caryophanaceae</taxon>
        <taxon>Rummeliibacillus</taxon>
    </lineage>
</organism>
<dbReference type="Pfam" id="PF09551">
    <property type="entry name" value="Spore_II_R"/>
    <property type="match status" value="1"/>
</dbReference>
<dbReference type="RefSeq" id="WP_066791734.1">
    <property type="nucleotide sequence ID" value="NZ_CP014806.1"/>
</dbReference>
<evidence type="ECO:0000313" key="3">
    <source>
        <dbReference type="Proteomes" id="UP000076021"/>
    </source>
</evidence>
<reference evidence="3" key="2">
    <citation type="submission" date="2016-03" db="EMBL/GenBank/DDBJ databases">
        <authorList>
            <person name="Ploux O."/>
        </authorList>
    </citation>
    <scope>NUCLEOTIDE SEQUENCE [LARGE SCALE GENOMIC DNA]</scope>
    <source>
        <strain evidence="3">PP9</strain>
    </source>
</reference>
<sequence length="202" mass="23311">MLEDYYTIKQPEIVSYESIKQPKKQSQVATLLLFITSLLLIQLLLLIFQSVATQQYSADLAQPRFRLIANSNSQADQLYKKQILENIKPIIEKEMANSSGSVNLSTIESEIKRTLAPKIDSGEINVQTTNALFPPKRDDYKMYAQDVYKAVVVTIGAGKGDNWWCGLFPKVCYKDKEVKEEKKEKEEEKPKFFIVEWFKKIF</sequence>
<dbReference type="KEGG" id="rst:ATY39_16800"/>
<feature type="transmembrane region" description="Helical" evidence="1">
    <location>
        <begin position="28"/>
        <end position="48"/>
    </location>
</feature>
<name>A0A143HHD1_9BACL</name>
<keyword evidence="1" id="KW-1133">Transmembrane helix</keyword>
<keyword evidence="3" id="KW-1185">Reference proteome</keyword>
<keyword evidence="1" id="KW-0812">Transmembrane</keyword>
<dbReference type="InterPro" id="IPR014202">
    <property type="entry name" value="Spore_II_R"/>
</dbReference>
<gene>
    <name evidence="2" type="ORF">ATY39_16800</name>
</gene>
<accession>A0A143HHD1</accession>